<keyword evidence="1" id="KW-1133">Transmembrane helix</keyword>
<keyword evidence="1" id="KW-0472">Membrane</keyword>
<dbReference type="Proteomes" id="UP000557392">
    <property type="component" value="Unassembled WGS sequence"/>
</dbReference>
<feature type="transmembrane region" description="Helical" evidence="1">
    <location>
        <begin position="16"/>
        <end position="37"/>
    </location>
</feature>
<comment type="caution">
    <text evidence="2">The sequence shown here is derived from an EMBL/GenBank/DDBJ whole genome shotgun (WGS) entry which is preliminary data.</text>
</comment>
<proteinExistence type="predicted"/>
<organism evidence="2 3">
    <name type="scientific">Sphingomonas kyeonggiensis</name>
    <dbReference type="NCBI Taxonomy" id="1268553"/>
    <lineage>
        <taxon>Bacteria</taxon>
        <taxon>Pseudomonadati</taxon>
        <taxon>Pseudomonadota</taxon>
        <taxon>Alphaproteobacteria</taxon>
        <taxon>Sphingomonadales</taxon>
        <taxon>Sphingomonadaceae</taxon>
        <taxon>Sphingomonas</taxon>
    </lineage>
</organism>
<evidence type="ECO:0000313" key="3">
    <source>
        <dbReference type="Proteomes" id="UP000557392"/>
    </source>
</evidence>
<keyword evidence="3" id="KW-1185">Reference proteome</keyword>
<gene>
    <name evidence="2" type="ORF">GGR46_002075</name>
</gene>
<reference evidence="2 3" key="1">
    <citation type="submission" date="2020-08" db="EMBL/GenBank/DDBJ databases">
        <title>Genomic Encyclopedia of Type Strains, Phase IV (KMG-IV): sequencing the most valuable type-strain genomes for metagenomic binning, comparative biology and taxonomic classification.</title>
        <authorList>
            <person name="Goeker M."/>
        </authorList>
    </citation>
    <scope>NUCLEOTIDE SEQUENCE [LARGE SCALE GENOMIC DNA]</scope>
    <source>
        <strain evidence="2 3">DSM 101806</strain>
    </source>
</reference>
<keyword evidence="1" id="KW-0812">Transmembrane</keyword>
<accession>A0A7W6NXB2</accession>
<dbReference type="RefSeq" id="WP_183997363.1">
    <property type="nucleotide sequence ID" value="NZ_JACIEH010000002.1"/>
</dbReference>
<dbReference type="AlphaFoldDB" id="A0A7W6NXB2"/>
<dbReference type="EMBL" id="JACIEH010000002">
    <property type="protein sequence ID" value="MBB4098511.1"/>
    <property type="molecule type" value="Genomic_DNA"/>
</dbReference>
<sequence>MQQRDVAPREVSRSGLAIGIAVLLLAALGIGGAWWFVTRLQQQERSPEGIAESILRDRKAAPFFEALRDNYPREFADYTALLSKRVREGATREQIRGESLTWMGAVTDRHLGEFVQAPHGDLNLYRQMEIQLVETMQQEDVRLCGQYVMGTLKPGTHYPPRTAERLIETAAAWITASAGGRDHPANRKIPKGEVSEADAVALVTEMRRVGASQADLDVWTDPARLARARPEQQCAIGLHLLNGIVELPHERSDRVTGWLVSQKSR</sequence>
<evidence type="ECO:0000256" key="1">
    <source>
        <dbReference type="SAM" id="Phobius"/>
    </source>
</evidence>
<name>A0A7W6NXB2_9SPHN</name>
<evidence type="ECO:0000313" key="2">
    <source>
        <dbReference type="EMBL" id="MBB4098511.1"/>
    </source>
</evidence>
<protein>
    <submittedName>
        <fullName evidence="2">Uncharacterized protein</fullName>
    </submittedName>
</protein>